<proteinExistence type="predicted"/>
<keyword evidence="2" id="KW-1185">Reference proteome</keyword>
<dbReference type="EMBL" id="CP028843">
    <property type="protein sequence ID" value="AWB20443.1"/>
    <property type="molecule type" value="Genomic_DNA"/>
</dbReference>
<gene>
    <name evidence="1" type="ORF">DA075_05405</name>
</gene>
<dbReference type="AlphaFoldDB" id="A0A2R4WFY9"/>
<dbReference type="Proteomes" id="UP000244755">
    <property type="component" value="Chromosome 1"/>
</dbReference>
<accession>A0A2R4WFY9</accession>
<name>A0A2R4WFY9_9HYPH</name>
<evidence type="ECO:0000313" key="1">
    <source>
        <dbReference type="EMBL" id="AWB20443.1"/>
    </source>
</evidence>
<reference evidence="1 2" key="1">
    <citation type="submission" date="2018-04" db="EMBL/GenBank/DDBJ databases">
        <title>Methylobacterium sp. PR1016A genome.</title>
        <authorList>
            <person name="Park W."/>
        </authorList>
    </citation>
    <scope>NUCLEOTIDE SEQUENCE [LARGE SCALE GENOMIC DNA]</scope>
    <source>
        <strain evidence="1 2">PR1016A</strain>
    </source>
</reference>
<evidence type="ECO:0000313" key="2">
    <source>
        <dbReference type="Proteomes" id="UP000244755"/>
    </source>
</evidence>
<sequence>MGADLDAGMGAGMGADLGASDARCRAVVFVISTMPAVNIALIRITRAATIFASSPPVIAGLLWGAV</sequence>
<organism evidence="1 2">
    <name type="scientific">Methylobacterium currus</name>
    <dbReference type="NCBI Taxonomy" id="2051553"/>
    <lineage>
        <taxon>Bacteria</taxon>
        <taxon>Pseudomonadati</taxon>
        <taxon>Pseudomonadota</taxon>
        <taxon>Alphaproteobacteria</taxon>
        <taxon>Hyphomicrobiales</taxon>
        <taxon>Methylobacteriaceae</taxon>
        <taxon>Methylobacterium</taxon>
    </lineage>
</organism>
<dbReference type="KEGG" id="mee:DA075_05405"/>
<protein>
    <submittedName>
        <fullName evidence="1">Uncharacterized protein</fullName>
    </submittedName>
</protein>